<reference evidence="2 3" key="1">
    <citation type="submission" date="2020-06" db="EMBL/GenBank/DDBJ databases">
        <title>Dyadobacter sandarakinus sp. nov., isolated from the soil of the Arctic Yellow River Station.</title>
        <authorList>
            <person name="Zhang Y."/>
            <person name="Peng F."/>
        </authorList>
    </citation>
    <scope>NUCLEOTIDE SEQUENCE [LARGE SCALE GENOMIC DNA]</scope>
    <source>
        <strain evidence="2 3">Q3-56</strain>
    </source>
</reference>
<dbReference type="NCBIfam" id="TIGR02823">
    <property type="entry name" value="oxido_YhdH"/>
    <property type="match status" value="1"/>
</dbReference>
<dbReference type="RefSeq" id="WP_229248999.1">
    <property type="nucleotide sequence ID" value="NZ_CP056775.1"/>
</dbReference>
<feature type="domain" description="Enoyl reductase (ER)" evidence="1">
    <location>
        <begin position="15"/>
        <end position="325"/>
    </location>
</feature>
<dbReference type="Pfam" id="PF00107">
    <property type="entry name" value="ADH_zinc_N"/>
    <property type="match status" value="1"/>
</dbReference>
<proteinExistence type="predicted"/>
<dbReference type="InterPro" id="IPR036291">
    <property type="entry name" value="NAD(P)-bd_dom_sf"/>
</dbReference>
<gene>
    <name evidence="2" type="ORF">HWI92_06415</name>
</gene>
<evidence type="ECO:0000313" key="3">
    <source>
        <dbReference type="Proteomes" id="UP000612680"/>
    </source>
</evidence>
<accession>A0ABX7I3D8</accession>
<keyword evidence="3" id="KW-1185">Reference proteome</keyword>
<dbReference type="Gene3D" id="3.90.180.10">
    <property type="entry name" value="Medium-chain alcohol dehydrogenases, catalytic domain"/>
    <property type="match status" value="1"/>
</dbReference>
<dbReference type="SMART" id="SM00829">
    <property type="entry name" value="PKS_ER"/>
    <property type="match status" value="1"/>
</dbReference>
<dbReference type="InterPro" id="IPR014188">
    <property type="entry name" value="Acrylyl-CoA_reductase_AcuI"/>
</dbReference>
<name>A0ABX7I3D8_9BACT</name>
<dbReference type="InterPro" id="IPR013149">
    <property type="entry name" value="ADH-like_C"/>
</dbReference>
<dbReference type="EMBL" id="CP056775">
    <property type="protein sequence ID" value="QRR00564.1"/>
    <property type="molecule type" value="Genomic_DNA"/>
</dbReference>
<sequence length="329" mass="34427">MADTFRALEVSESDGKYSLAVVDKTLDQLPAGEVLIRVHYSSLNYKDALSASGNRGVTRTFPHTPGIDAAGIVVESAAHEWKPGDQVLVTGFDLGMNTRGGFAQYVRVPASWVVMLPAGLSLRESMIFGTAGFTAGLSVDAILRHGVTPGQGRIAVSGATGGVGSMSVAILAKLRYQVSAITGKDGDLLTRLGASETITRTEMEDTSGKALLKPRFAAAVDTVGGNVLATILKSLQYGGIATACGMVGGGTLPVTVFPFILKGVHLAGIDSVEAPMPKRLSVWEALAGPWKPEMLGTMAEEITLAELPAAIEKILHGKMTGRVIIRLPD</sequence>
<dbReference type="Gene3D" id="3.40.50.720">
    <property type="entry name" value="NAD(P)-binding Rossmann-like Domain"/>
    <property type="match status" value="1"/>
</dbReference>
<evidence type="ECO:0000259" key="1">
    <source>
        <dbReference type="SMART" id="SM00829"/>
    </source>
</evidence>
<dbReference type="PANTHER" id="PTHR43677">
    <property type="entry name" value="SHORT-CHAIN DEHYDROGENASE/REDUCTASE"/>
    <property type="match status" value="1"/>
</dbReference>
<dbReference type="Proteomes" id="UP000612680">
    <property type="component" value="Chromosome"/>
</dbReference>
<dbReference type="SUPFAM" id="SSF50129">
    <property type="entry name" value="GroES-like"/>
    <property type="match status" value="1"/>
</dbReference>
<dbReference type="InterPro" id="IPR013154">
    <property type="entry name" value="ADH-like_N"/>
</dbReference>
<dbReference type="InterPro" id="IPR011032">
    <property type="entry name" value="GroES-like_sf"/>
</dbReference>
<dbReference type="SUPFAM" id="SSF51735">
    <property type="entry name" value="NAD(P)-binding Rossmann-fold domains"/>
    <property type="match status" value="1"/>
</dbReference>
<dbReference type="CDD" id="cd05280">
    <property type="entry name" value="MDR_yhdh_yhfp"/>
    <property type="match status" value="1"/>
</dbReference>
<dbReference type="PANTHER" id="PTHR43677:SF1">
    <property type="entry name" value="ACRYLYL-COA REDUCTASE ACUI-RELATED"/>
    <property type="match status" value="1"/>
</dbReference>
<dbReference type="InterPro" id="IPR020843">
    <property type="entry name" value="ER"/>
</dbReference>
<organism evidence="2 3">
    <name type="scientific">Dyadobacter sandarakinus</name>
    <dbReference type="NCBI Taxonomy" id="2747268"/>
    <lineage>
        <taxon>Bacteria</taxon>
        <taxon>Pseudomonadati</taxon>
        <taxon>Bacteroidota</taxon>
        <taxon>Cytophagia</taxon>
        <taxon>Cytophagales</taxon>
        <taxon>Spirosomataceae</taxon>
        <taxon>Dyadobacter</taxon>
    </lineage>
</organism>
<protein>
    <submittedName>
        <fullName evidence="2">YhdH/YhfP family quinone oxidoreductase</fullName>
    </submittedName>
</protein>
<evidence type="ECO:0000313" key="2">
    <source>
        <dbReference type="EMBL" id="QRR00564.1"/>
    </source>
</evidence>
<dbReference type="InterPro" id="IPR051397">
    <property type="entry name" value="Zn-ADH-like_protein"/>
</dbReference>
<dbReference type="Pfam" id="PF08240">
    <property type="entry name" value="ADH_N"/>
    <property type="match status" value="1"/>
</dbReference>